<feature type="region of interest" description="Disordered" evidence="1">
    <location>
        <begin position="129"/>
        <end position="167"/>
    </location>
</feature>
<dbReference type="EMBL" id="JACIEJ010000004">
    <property type="protein sequence ID" value="MBB3985613.1"/>
    <property type="molecule type" value="Genomic_DNA"/>
</dbReference>
<evidence type="ECO:0000313" key="3">
    <source>
        <dbReference type="Proteomes" id="UP000541426"/>
    </source>
</evidence>
<gene>
    <name evidence="2" type="ORF">GGQ68_001946</name>
</gene>
<dbReference type="Proteomes" id="UP000541426">
    <property type="component" value="Unassembled WGS sequence"/>
</dbReference>
<protein>
    <submittedName>
        <fullName evidence="2">Uncharacterized protein</fullName>
    </submittedName>
</protein>
<evidence type="ECO:0000256" key="1">
    <source>
        <dbReference type="SAM" id="MobiDB-lite"/>
    </source>
</evidence>
<name>A0A7W6DMB5_9RHOB</name>
<dbReference type="AlphaFoldDB" id="A0A7W6DMB5"/>
<accession>A0A7W6DMB5</accession>
<evidence type="ECO:0000313" key="2">
    <source>
        <dbReference type="EMBL" id="MBB3985613.1"/>
    </source>
</evidence>
<proteinExistence type="predicted"/>
<keyword evidence="3" id="KW-1185">Reference proteome</keyword>
<organism evidence="2 3">
    <name type="scientific">Sagittula marina</name>
    <dbReference type="NCBI Taxonomy" id="943940"/>
    <lineage>
        <taxon>Bacteria</taxon>
        <taxon>Pseudomonadati</taxon>
        <taxon>Pseudomonadota</taxon>
        <taxon>Alphaproteobacteria</taxon>
        <taxon>Rhodobacterales</taxon>
        <taxon>Roseobacteraceae</taxon>
        <taxon>Sagittula</taxon>
    </lineage>
</organism>
<reference evidence="2 3" key="1">
    <citation type="submission" date="2020-08" db="EMBL/GenBank/DDBJ databases">
        <title>Genomic Encyclopedia of Type Strains, Phase IV (KMG-IV): sequencing the most valuable type-strain genomes for metagenomic binning, comparative biology and taxonomic classification.</title>
        <authorList>
            <person name="Goeker M."/>
        </authorList>
    </citation>
    <scope>NUCLEOTIDE SEQUENCE [LARGE SCALE GENOMIC DNA]</scope>
    <source>
        <strain evidence="2 3">DSM 102235</strain>
    </source>
</reference>
<sequence length="244" mass="26450">MTASVQFVFEDQQAVALPRLLDIVRHSLRSPDVEAGQIIDASLSSLRFEAPGLQLDLSLSRPGDEIVVTLSLSLPDVSDTAAEALRLAPVAFAMLRDTEAQFVIWNGTKARIPREAFLAGLAAQFGTASKGARSGTAISPRRVTRSTPSLTPRRPSRQEAPTARPRATDRYFDAHVQTFETFMKTELRRAPNKAEIAQMREDMQEKRPRLEAGSAGPNSAELRAASLVTTITALVIGSGALQIT</sequence>
<dbReference type="RefSeq" id="WP_183965334.1">
    <property type="nucleotide sequence ID" value="NZ_BAABBZ010000018.1"/>
</dbReference>
<comment type="caution">
    <text evidence="2">The sequence shown here is derived from an EMBL/GenBank/DDBJ whole genome shotgun (WGS) entry which is preliminary data.</text>
</comment>